<dbReference type="EMBL" id="KB405067">
    <property type="protein sequence ID" value="EMF56008.1"/>
    <property type="molecule type" value="Genomic_DNA"/>
</dbReference>
<sequence length="45" mass="5112">MTADRFQYLSAVICYQTSWTTSHWAEPVRDDIGWGRGGEHRPGDG</sequence>
<dbReference type="AlphaFoldDB" id="M3F377"/>
<organism evidence="1 2">
    <name type="scientific">Streptomyces bottropensis ATCC 25435</name>
    <dbReference type="NCBI Taxonomy" id="1054862"/>
    <lineage>
        <taxon>Bacteria</taxon>
        <taxon>Bacillati</taxon>
        <taxon>Actinomycetota</taxon>
        <taxon>Actinomycetes</taxon>
        <taxon>Kitasatosporales</taxon>
        <taxon>Streptomycetaceae</taxon>
        <taxon>Streptomyces</taxon>
    </lineage>
</organism>
<name>M3F377_9ACTN</name>
<evidence type="ECO:0000313" key="2">
    <source>
        <dbReference type="Proteomes" id="UP000030760"/>
    </source>
</evidence>
<evidence type="ECO:0000313" key="1">
    <source>
        <dbReference type="EMBL" id="EMF56008.1"/>
    </source>
</evidence>
<proteinExistence type="predicted"/>
<protein>
    <submittedName>
        <fullName evidence="1">Uncharacterized protein</fullName>
    </submittedName>
</protein>
<reference evidence="2" key="1">
    <citation type="journal article" date="2013" name="Genome Announc.">
        <title>Draft Genome Sequence of Streptomyces bottropensis ATCC 25435, a Bottromycin-Producing Actinomycete.</title>
        <authorList>
            <person name="Zhang H."/>
            <person name="Zhou W."/>
            <person name="Zhuang Y."/>
            <person name="Liang X."/>
            <person name="Liu T."/>
        </authorList>
    </citation>
    <scope>NUCLEOTIDE SEQUENCE [LARGE SCALE GENOMIC DNA]</scope>
    <source>
        <strain evidence="2">ATCC 25435</strain>
    </source>
</reference>
<gene>
    <name evidence="1" type="ORF">SBD_3321</name>
</gene>
<dbReference type="Proteomes" id="UP000030760">
    <property type="component" value="Unassembled WGS sequence"/>
</dbReference>
<accession>M3F377</accession>